<sequence>MELFERVANAPVTPPRLPLVVLLTGFTDAGGTVASIVDYMREELEPRPIVVFQNDELLDYRARRPIVTFDRDHLSEFRAPRLELSLVHDALGQPFLLLAGYEPDFQWERFVTIVLALADEFDVGTMTWVHAIAMPVPHTRPISTTVSGSRGDLVQAHSVWKPHTQVPATVGHLIEYRMSEGGFPVAGFVMLVPHYLAETDYPGATLAALDKLMTATGLVFGLDDLRDDNRDYLVRVEEQIARNDDLAHMIDTLEQRFDAYSAGEFDGDVRTRGGAAFDEGDLPSADELAAELERFLADRPGDDDHRRWE</sequence>
<dbReference type="SUPFAM" id="SSF159659">
    <property type="entry name" value="Cgl1923-like"/>
    <property type="match status" value="1"/>
</dbReference>
<dbReference type="PIRSF" id="PIRSF028754">
    <property type="entry name" value="UCP028754"/>
    <property type="match status" value="1"/>
</dbReference>
<evidence type="ECO:0000313" key="1">
    <source>
        <dbReference type="EMBL" id="HJA03569.1"/>
    </source>
</evidence>
<dbReference type="AlphaFoldDB" id="A0A9D2KFF0"/>
<comment type="caution">
    <text evidence="1">The sequence shown here is derived from an EMBL/GenBank/DDBJ whole genome shotgun (WGS) entry which is preliminary data.</text>
</comment>
<organism evidence="1 2">
    <name type="scientific">Candidatus Microbacterium stercoravium</name>
    <dbReference type="NCBI Taxonomy" id="2838697"/>
    <lineage>
        <taxon>Bacteria</taxon>
        <taxon>Bacillati</taxon>
        <taxon>Actinomycetota</taxon>
        <taxon>Actinomycetes</taxon>
        <taxon>Micrococcales</taxon>
        <taxon>Microbacteriaceae</taxon>
        <taxon>Microbacterium</taxon>
    </lineage>
</organism>
<evidence type="ECO:0000313" key="2">
    <source>
        <dbReference type="Proteomes" id="UP000824220"/>
    </source>
</evidence>
<reference evidence="1" key="2">
    <citation type="submission" date="2021-04" db="EMBL/GenBank/DDBJ databases">
        <authorList>
            <person name="Gilroy R."/>
        </authorList>
    </citation>
    <scope>NUCLEOTIDE SEQUENCE</scope>
    <source>
        <strain evidence="1">ChiHjej8B7-3636</strain>
    </source>
</reference>
<dbReference type="InterPro" id="IPR038389">
    <property type="entry name" value="PSMG2_sf"/>
</dbReference>
<accession>A0A9D2KFF0</accession>
<dbReference type="InterPro" id="IPR008492">
    <property type="entry name" value="Rv2714-like"/>
</dbReference>
<dbReference type="Pfam" id="PF09754">
    <property type="entry name" value="PAC2"/>
    <property type="match status" value="1"/>
</dbReference>
<dbReference type="EMBL" id="DXAM01000026">
    <property type="protein sequence ID" value="HJA03569.1"/>
    <property type="molecule type" value="Genomic_DNA"/>
</dbReference>
<dbReference type="Proteomes" id="UP000824220">
    <property type="component" value="Unassembled WGS sequence"/>
</dbReference>
<reference evidence="1" key="1">
    <citation type="journal article" date="2021" name="PeerJ">
        <title>Extensive microbial diversity within the chicken gut microbiome revealed by metagenomics and culture.</title>
        <authorList>
            <person name="Gilroy R."/>
            <person name="Ravi A."/>
            <person name="Getino M."/>
            <person name="Pursley I."/>
            <person name="Horton D.L."/>
            <person name="Alikhan N.F."/>
            <person name="Baker D."/>
            <person name="Gharbi K."/>
            <person name="Hall N."/>
            <person name="Watson M."/>
            <person name="Adriaenssens E.M."/>
            <person name="Foster-Nyarko E."/>
            <person name="Jarju S."/>
            <person name="Secka A."/>
            <person name="Antonio M."/>
            <person name="Oren A."/>
            <person name="Chaudhuri R.R."/>
            <person name="La Ragione R."/>
            <person name="Hildebrand F."/>
            <person name="Pallen M.J."/>
        </authorList>
    </citation>
    <scope>NUCLEOTIDE SEQUENCE</scope>
    <source>
        <strain evidence="1">ChiHjej8B7-3636</strain>
    </source>
</reference>
<proteinExistence type="predicted"/>
<protein>
    <submittedName>
        <fullName evidence="1">PAC2 family protein</fullName>
    </submittedName>
</protein>
<dbReference type="Gene3D" id="3.40.50.10900">
    <property type="entry name" value="PAC-like subunit"/>
    <property type="match status" value="1"/>
</dbReference>
<dbReference type="Gene3D" id="1.10.287.100">
    <property type="match status" value="1"/>
</dbReference>
<name>A0A9D2KFF0_9MICO</name>
<dbReference type="InterPro" id="IPR019151">
    <property type="entry name" value="Proteasome_assmbl_chaperone_2"/>
</dbReference>
<gene>
    <name evidence="1" type="ORF">H9800_01730</name>
</gene>